<keyword evidence="1" id="KW-0732">Signal</keyword>
<organism evidence="2 3">
    <name type="scientific">Eragrostis curvula</name>
    <name type="common">weeping love grass</name>
    <dbReference type="NCBI Taxonomy" id="38414"/>
    <lineage>
        <taxon>Eukaryota</taxon>
        <taxon>Viridiplantae</taxon>
        <taxon>Streptophyta</taxon>
        <taxon>Embryophyta</taxon>
        <taxon>Tracheophyta</taxon>
        <taxon>Spermatophyta</taxon>
        <taxon>Magnoliopsida</taxon>
        <taxon>Liliopsida</taxon>
        <taxon>Poales</taxon>
        <taxon>Poaceae</taxon>
        <taxon>PACMAD clade</taxon>
        <taxon>Chloridoideae</taxon>
        <taxon>Eragrostideae</taxon>
        <taxon>Eragrostidinae</taxon>
        <taxon>Eragrostis</taxon>
    </lineage>
</organism>
<dbReference type="Pfam" id="PF06639">
    <property type="entry name" value="BAP"/>
    <property type="match status" value="1"/>
</dbReference>
<feature type="signal peptide" evidence="1">
    <location>
        <begin position="1"/>
        <end position="31"/>
    </location>
</feature>
<dbReference type="PANTHER" id="PTHR48158">
    <property type="entry name" value="OS11G0453550 PROTEIN"/>
    <property type="match status" value="1"/>
</dbReference>
<evidence type="ECO:0008006" key="4">
    <source>
        <dbReference type="Google" id="ProtNLM"/>
    </source>
</evidence>
<reference evidence="2 3" key="1">
    <citation type="journal article" date="2019" name="Sci. Rep.">
        <title>A high-quality genome of Eragrostis curvula grass provides insights into Poaceae evolution and supports new strategies to enhance forage quality.</title>
        <authorList>
            <person name="Carballo J."/>
            <person name="Santos B.A.C.M."/>
            <person name="Zappacosta D."/>
            <person name="Garbus I."/>
            <person name="Selva J.P."/>
            <person name="Gallo C.A."/>
            <person name="Diaz A."/>
            <person name="Albertini E."/>
            <person name="Caccamo M."/>
            <person name="Echenique V."/>
        </authorList>
    </citation>
    <scope>NUCLEOTIDE SEQUENCE [LARGE SCALE GENOMIC DNA]</scope>
    <source>
        <strain evidence="3">cv. Victoria</strain>
        <tissue evidence="2">Leaf</tissue>
    </source>
</reference>
<comment type="caution">
    <text evidence="2">The sequence shown here is derived from an EMBL/GenBank/DDBJ whole genome shotgun (WGS) entry which is preliminary data.</text>
</comment>
<name>A0A5J9W459_9POAL</name>
<dbReference type="PROSITE" id="PS51257">
    <property type="entry name" value="PROKAR_LIPOPROTEIN"/>
    <property type="match status" value="1"/>
</dbReference>
<feature type="chain" id="PRO_5023930270" description="Embryo surrounding factor 1 brassicaceae domain-containing protein" evidence="1">
    <location>
        <begin position="32"/>
        <end position="107"/>
    </location>
</feature>
<dbReference type="EMBL" id="RWGY01000005">
    <property type="protein sequence ID" value="TVU42715.1"/>
    <property type="molecule type" value="Genomic_DNA"/>
</dbReference>
<dbReference type="OrthoDB" id="679693at2759"/>
<evidence type="ECO:0000256" key="1">
    <source>
        <dbReference type="SAM" id="SignalP"/>
    </source>
</evidence>
<accession>A0A5J9W459</accession>
<keyword evidence="3" id="KW-1185">Reference proteome</keyword>
<evidence type="ECO:0000313" key="2">
    <source>
        <dbReference type="EMBL" id="TVU42715.1"/>
    </source>
</evidence>
<protein>
    <recommendedName>
        <fullName evidence="4">Embryo surrounding factor 1 brassicaceae domain-containing protein</fullName>
    </recommendedName>
</protein>
<dbReference type="InterPro" id="IPR009540">
    <property type="entry name" value="BAP"/>
</dbReference>
<dbReference type="AlphaFoldDB" id="A0A5J9W459"/>
<evidence type="ECO:0000313" key="3">
    <source>
        <dbReference type="Proteomes" id="UP000324897"/>
    </source>
</evidence>
<proteinExistence type="predicted"/>
<dbReference type="PANTHER" id="PTHR48158:SF1">
    <property type="entry name" value="OS11G0453550 PROTEIN"/>
    <property type="match status" value="1"/>
</dbReference>
<sequence length="107" mass="11338">MAKNMKHPSQGLLLLCVVLLACSTIPARVNGRSIDAKIRGDVVAETTTMAAAGASGAATVLRSYGGCSYNTKPHDNDSIFCCDKDHECWGSLQECMPNCPCKKGQTC</sequence>
<dbReference type="Proteomes" id="UP000324897">
    <property type="component" value="Unassembled WGS sequence"/>
</dbReference>
<gene>
    <name evidence="2" type="ORF">EJB05_09136</name>
</gene>
<dbReference type="Gramene" id="TVU42715">
    <property type="protein sequence ID" value="TVU42715"/>
    <property type="gene ID" value="EJB05_09136"/>
</dbReference>